<evidence type="ECO:0000313" key="1">
    <source>
        <dbReference type="EMBL" id="NJC05959.1"/>
    </source>
</evidence>
<organism evidence="1 2">
    <name type="scientific">Sphingomonas kaistensis</name>
    <dbReference type="NCBI Taxonomy" id="298708"/>
    <lineage>
        <taxon>Bacteria</taxon>
        <taxon>Pseudomonadati</taxon>
        <taxon>Pseudomonadota</taxon>
        <taxon>Alphaproteobacteria</taxon>
        <taxon>Sphingomonadales</taxon>
        <taxon>Sphingomonadaceae</taxon>
        <taxon>Sphingomonas</taxon>
    </lineage>
</organism>
<proteinExistence type="predicted"/>
<dbReference type="RefSeq" id="WP_168068843.1">
    <property type="nucleotide sequence ID" value="NZ_JAATJC010000001.1"/>
</dbReference>
<evidence type="ECO:0000313" key="2">
    <source>
        <dbReference type="Proteomes" id="UP000558192"/>
    </source>
</evidence>
<protein>
    <submittedName>
        <fullName evidence="1">Phytoene synthase</fullName>
        <ecNumber evidence="1">2.5.1.32</ecNumber>
    </submittedName>
</protein>
<sequence length="194" mass="21032">MRDRDLVRLHWPESCRSAFDTALALDDRLADVALGAAQPALAAIKLAWWRDQLAALDTQPPPPEPLLLRVVSDLMVAGVSGADCAALAEGWASVVEEQPDPEPRGAALFVLLGRLLGREAVAGGEAFSRADLARRSGDPAWLRKVPAPPAPRPVRPVTLLDALGRRDAARFWPPEPEATPGRSWTLIRHRLTGR</sequence>
<comment type="caution">
    <text evidence="1">The sequence shown here is derived from an EMBL/GenBank/DDBJ whole genome shotgun (WGS) entry which is preliminary data.</text>
</comment>
<dbReference type="EC" id="2.5.1.32" evidence="1"/>
<gene>
    <name evidence="1" type="ORF">GGQ97_001752</name>
</gene>
<accession>A0A7X5Y6H2</accession>
<dbReference type="AlphaFoldDB" id="A0A7X5Y6H2"/>
<name>A0A7X5Y6H2_9SPHN</name>
<reference evidence="1 2" key="1">
    <citation type="submission" date="2020-03" db="EMBL/GenBank/DDBJ databases">
        <title>Genomic Encyclopedia of Type Strains, Phase IV (KMG-IV): sequencing the most valuable type-strain genomes for metagenomic binning, comparative biology and taxonomic classification.</title>
        <authorList>
            <person name="Goeker M."/>
        </authorList>
    </citation>
    <scope>NUCLEOTIDE SEQUENCE [LARGE SCALE GENOMIC DNA]</scope>
    <source>
        <strain evidence="1 2">DSM 16846</strain>
    </source>
</reference>
<keyword evidence="2" id="KW-1185">Reference proteome</keyword>
<dbReference type="GO" id="GO:0016740">
    <property type="term" value="F:transferase activity"/>
    <property type="evidence" value="ECO:0007669"/>
    <property type="project" value="UniProtKB-KW"/>
</dbReference>
<keyword evidence="1" id="KW-0808">Transferase</keyword>
<dbReference type="Proteomes" id="UP000558192">
    <property type="component" value="Unassembled WGS sequence"/>
</dbReference>
<dbReference type="EMBL" id="JAATJC010000001">
    <property type="protein sequence ID" value="NJC05959.1"/>
    <property type="molecule type" value="Genomic_DNA"/>
</dbReference>